<evidence type="ECO:0000313" key="1">
    <source>
        <dbReference type="EMBL" id="OOM80581.1"/>
    </source>
</evidence>
<evidence type="ECO:0000313" key="2">
    <source>
        <dbReference type="Proteomes" id="UP000190890"/>
    </source>
</evidence>
<dbReference type="OrthoDB" id="9813379at2"/>
<sequence>MEIINKNNNKLLANRVIEAGTFITRLKGLMFEKRLEDNTAMFIYPCNSVHTYFMKFSLDILFVSKEFKVLHLVENMKPGNISCFVRKSMGVLELPAGTIKKTNTKKGDFLHMIN</sequence>
<organism evidence="1 2">
    <name type="scientific">Clostridium puniceum</name>
    <dbReference type="NCBI Taxonomy" id="29367"/>
    <lineage>
        <taxon>Bacteria</taxon>
        <taxon>Bacillati</taxon>
        <taxon>Bacillota</taxon>
        <taxon>Clostridia</taxon>
        <taxon>Eubacteriales</taxon>
        <taxon>Clostridiaceae</taxon>
        <taxon>Clostridium</taxon>
    </lineage>
</organism>
<dbReference type="Gene3D" id="2.60.120.1140">
    <property type="entry name" value="Protein of unknown function DUF192"/>
    <property type="match status" value="1"/>
</dbReference>
<comment type="caution">
    <text evidence="1">The sequence shown here is derived from an EMBL/GenBank/DDBJ whole genome shotgun (WGS) entry which is preliminary data.</text>
</comment>
<dbReference type="Proteomes" id="UP000190890">
    <property type="component" value="Unassembled WGS sequence"/>
</dbReference>
<dbReference type="EMBL" id="LZZM01000080">
    <property type="protein sequence ID" value="OOM80581.1"/>
    <property type="molecule type" value="Genomic_DNA"/>
</dbReference>
<reference evidence="1 2" key="1">
    <citation type="submission" date="2016-05" db="EMBL/GenBank/DDBJ databases">
        <title>Microbial solvent formation.</title>
        <authorList>
            <person name="Poehlein A."/>
            <person name="Montoya Solano J.D."/>
            <person name="Flitsch S."/>
            <person name="Krabben P."/>
            <person name="Duerre P."/>
            <person name="Daniel R."/>
        </authorList>
    </citation>
    <scope>NUCLEOTIDE SEQUENCE [LARGE SCALE GENOMIC DNA]</scope>
    <source>
        <strain evidence="1 2">DSM 2619</strain>
    </source>
</reference>
<evidence type="ECO:0008006" key="3">
    <source>
        <dbReference type="Google" id="ProtNLM"/>
    </source>
</evidence>
<dbReference type="AlphaFoldDB" id="A0A1S8TS85"/>
<dbReference type="Pfam" id="PF02643">
    <property type="entry name" value="DUF192"/>
    <property type="match status" value="1"/>
</dbReference>
<name>A0A1S8TS85_9CLOT</name>
<dbReference type="PANTHER" id="PTHR37953">
    <property type="entry name" value="UPF0127 PROTEIN MJ1496"/>
    <property type="match status" value="1"/>
</dbReference>
<proteinExistence type="predicted"/>
<gene>
    <name evidence="1" type="ORF">CLPUN_12470</name>
</gene>
<protein>
    <recommendedName>
        <fullName evidence="3">ACR</fullName>
    </recommendedName>
</protein>
<dbReference type="InterPro" id="IPR003795">
    <property type="entry name" value="DUF192"/>
</dbReference>
<keyword evidence="2" id="KW-1185">Reference proteome</keyword>
<accession>A0A1S8TS85</accession>
<dbReference type="InterPro" id="IPR038695">
    <property type="entry name" value="Saro_0823-like_sf"/>
</dbReference>
<dbReference type="PANTHER" id="PTHR37953:SF1">
    <property type="entry name" value="UPF0127 PROTEIN MJ1496"/>
    <property type="match status" value="1"/>
</dbReference>
<dbReference type="STRING" id="29367.CLPUN_12470"/>
<dbReference type="RefSeq" id="WP_077846460.1">
    <property type="nucleotide sequence ID" value="NZ_LZZM01000080.1"/>
</dbReference>